<dbReference type="RefSeq" id="WP_255332967.1">
    <property type="nucleotide sequence ID" value="NZ_VOTZ01000017.1"/>
</dbReference>
<keyword evidence="3" id="KW-1185">Reference proteome</keyword>
<proteinExistence type="predicted"/>
<sequence length="90" mass="10371">MNEIPQGPFCQSCGMPMSEPEHFGTEKDGSKSEEYCSYCYQNGAFIDESITLEEMIEFSAQKIDEIGIMPYAEARKMTGQFLPELKRWRK</sequence>
<evidence type="ECO:0000259" key="1">
    <source>
        <dbReference type="Pfam" id="PF12674"/>
    </source>
</evidence>
<accession>A0ABD4TMD5</accession>
<dbReference type="AlphaFoldDB" id="A0ABD4TMD5"/>
<dbReference type="InterPro" id="IPR025868">
    <property type="entry name" value="Zn_ribbon_dom_put"/>
</dbReference>
<comment type="caution">
    <text evidence="2">The sequence shown here is derived from an EMBL/GenBank/DDBJ whole genome shotgun (WGS) entry which is preliminary data.</text>
</comment>
<feature type="domain" description="Putative zinc ribbon" evidence="1">
    <location>
        <begin position="9"/>
        <end position="89"/>
    </location>
</feature>
<name>A0ABD4TMD5_9EURY</name>
<evidence type="ECO:0000313" key="2">
    <source>
        <dbReference type="EMBL" id="MCQ1539005.1"/>
    </source>
</evidence>
<dbReference type="Proteomes" id="UP001524383">
    <property type="component" value="Unassembled WGS sequence"/>
</dbReference>
<protein>
    <submittedName>
        <fullName evidence="2">Transcriptional regulator</fullName>
    </submittedName>
</protein>
<evidence type="ECO:0000313" key="3">
    <source>
        <dbReference type="Proteomes" id="UP001524383"/>
    </source>
</evidence>
<gene>
    <name evidence="2" type="ORF">FTO68_08445</name>
</gene>
<reference evidence="2 3" key="1">
    <citation type="submission" date="2019-08" db="EMBL/GenBank/DDBJ databases">
        <authorList>
            <person name="Chen S.-C."/>
            <person name="Lai M.-C."/>
            <person name="You Y.-T."/>
        </authorList>
    </citation>
    <scope>NUCLEOTIDE SEQUENCE [LARGE SCALE GENOMIC DNA]</scope>
    <source>
        <strain evidence="2 3">P2F9704a</strain>
    </source>
</reference>
<organism evidence="2 3">
    <name type="scientific">Methanocalculus taiwanensis</name>
    <dbReference type="NCBI Taxonomy" id="106207"/>
    <lineage>
        <taxon>Archaea</taxon>
        <taxon>Methanobacteriati</taxon>
        <taxon>Methanobacteriota</taxon>
        <taxon>Stenosarchaea group</taxon>
        <taxon>Methanomicrobia</taxon>
        <taxon>Methanomicrobiales</taxon>
        <taxon>Methanocalculaceae</taxon>
        <taxon>Methanocalculus</taxon>
    </lineage>
</organism>
<dbReference type="EMBL" id="VOTZ01000017">
    <property type="protein sequence ID" value="MCQ1539005.1"/>
    <property type="molecule type" value="Genomic_DNA"/>
</dbReference>
<dbReference type="Pfam" id="PF12674">
    <property type="entry name" value="Zn_ribbon_2"/>
    <property type="match status" value="1"/>
</dbReference>